<dbReference type="RefSeq" id="WP_131030193.1">
    <property type="nucleotide sequence ID" value="NZ_SIXF01000009.1"/>
</dbReference>
<name>A0A4Q9HCM7_9SPHI</name>
<sequence>MNKVFTLLIIIALSSFSSKAFTGCYVSDGIVYRIFPDVPVPGFSNFIVLNPSDCALSAYRTSTYVRRSEITYNGFLGSCTANFTLGRKVSYPATYLCPLDTEVWLLIFISGCLGYFVLKTKSPFNSKAAV</sequence>
<evidence type="ECO:0000313" key="3">
    <source>
        <dbReference type="EMBL" id="TBO42174.1"/>
    </source>
</evidence>
<evidence type="ECO:0000256" key="1">
    <source>
        <dbReference type="SAM" id="Phobius"/>
    </source>
</evidence>
<reference evidence="3 4" key="1">
    <citation type="submission" date="2019-02" db="EMBL/GenBank/DDBJ databases">
        <title>Pedobacter kyonggii whole genome sequence analysis.</title>
        <authorList>
            <person name="Dahal R.H."/>
        </authorList>
    </citation>
    <scope>NUCLEOTIDE SEQUENCE [LARGE SCALE GENOMIC DNA]</scope>
    <source>
        <strain evidence="3 4">K-4-11-1</strain>
    </source>
</reference>
<keyword evidence="1" id="KW-1133">Transmembrane helix</keyword>
<organism evidence="3 4">
    <name type="scientific">Pedobacter kyonggii</name>
    <dbReference type="NCBI Taxonomy" id="1926871"/>
    <lineage>
        <taxon>Bacteria</taxon>
        <taxon>Pseudomonadati</taxon>
        <taxon>Bacteroidota</taxon>
        <taxon>Sphingobacteriia</taxon>
        <taxon>Sphingobacteriales</taxon>
        <taxon>Sphingobacteriaceae</taxon>
        <taxon>Pedobacter</taxon>
    </lineage>
</organism>
<feature type="chain" id="PRO_5020361019" description="IPTL-CTERM sorting domain-containing protein" evidence="2">
    <location>
        <begin position="21"/>
        <end position="130"/>
    </location>
</feature>
<evidence type="ECO:0000256" key="2">
    <source>
        <dbReference type="SAM" id="SignalP"/>
    </source>
</evidence>
<dbReference type="EMBL" id="SIXF01000009">
    <property type="protein sequence ID" value="TBO42174.1"/>
    <property type="molecule type" value="Genomic_DNA"/>
</dbReference>
<gene>
    <name evidence="3" type="ORF">EYS08_11645</name>
</gene>
<evidence type="ECO:0008006" key="5">
    <source>
        <dbReference type="Google" id="ProtNLM"/>
    </source>
</evidence>
<accession>A0A4Q9HCM7</accession>
<dbReference type="AlphaFoldDB" id="A0A4Q9HCM7"/>
<keyword evidence="2" id="KW-0732">Signal</keyword>
<protein>
    <recommendedName>
        <fullName evidence="5">IPTL-CTERM sorting domain-containing protein</fullName>
    </recommendedName>
</protein>
<proteinExistence type="predicted"/>
<comment type="caution">
    <text evidence="3">The sequence shown here is derived from an EMBL/GenBank/DDBJ whole genome shotgun (WGS) entry which is preliminary data.</text>
</comment>
<keyword evidence="1" id="KW-0472">Membrane</keyword>
<feature type="signal peptide" evidence="2">
    <location>
        <begin position="1"/>
        <end position="20"/>
    </location>
</feature>
<keyword evidence="1" id="KW-0812">Transmembrane</keyword>
<keyword evidence="4" id="KW-1185">Reference proteome</keyword>
<evidence type="ECO:0000313" key="4">
    <source>
        <dbReference type="Proteomes" id="UP000291819"/>
    </source>
</evidence>
<feature type="transmembrane region" description="Helical" evidence="1">
    <location>
        <begin position="101"/>
        <end position="118"/>
    </location>
</feature>
<dbReference type="Proteomes" id="UP000291819">
    <property type="component" value="Unassembled WGS sequence"/>
</dbReference>